<dbReference type="GO" id="GO:0004674">
    <property type="term" value="F:protein serine/threonine kinase activity"/>
    <property type="evidence" value="ECO:0007669"/>
    <property type="project" value="TreeGrafter"/>
</dbReference>
<dbReference type="PANTHER" id="PTHR43289:SF6">
    <property type="entry name" value="SERINE_THREONINE-PROTEIN KINASE NEKL-3"/>
    <property type="match status" value="1"/>
</dbReference>
<dbReference type="InterPro" id="IPR008271">
    <property type="entry name" value="Ser/Thr_kinase_AS"/>
</dbReference>
<keyword evidence="3 6" id="KW-0418">Kinase</keyword>
<evidence type="ECO:0000313" key="7">
    <source>
        <dbReference type="Proteomes" id="UP000006064"/>
    </source>
</evidence>
<dbReference type="RefSeq" id="WP_014789554.1">
    <property type="nucleotide sequence ID" value="NC_018015.1"/>
</dbReference>
<keyword evidence="4" id="KW-0067">ATP-binding</keyword>
<keyword evidence="7" id="KW-1185">Reference proteome</keyword>
<evidence type="ECO:0000256" key="4">
    <source>
        <dbReference type="ARBA" id="ARBA00022840"/>
    </source>
</evidence>
<dbReference type="Pfam" id="PF00069">
    <property type="entry name" value="Pkinase"/>
    <property type="match status" value="1"/>
</dbReference>
<gene>
    <name evidence="6" type="ORF">CL1_1726</name>
</gene>
<dbReference type="HOGENOM" id="CLU_427388_0_0_2"/>
<dbReference type="AlphaFoldDB" id="I3ZW39"/>
<dbReference type="InterPro" id="IPR017441">
    <property type="entry name" value="Protein_kinase_ATP_BS"/>
</dbReference>
<protein>
    <submittedName>
        <fullName evidence="6">Putiative protein kinase 2</fullName>
    </submittedName>
</protein>
<dbReference type="PANTHER" id="PTHR43289">
    <property type="entry name" value="MITOGEN-ACTIVATED PROTEIN KINASE KINASE KINASE 20-RELATED"/>
    <property type="match status" value="1"/>
</dbReference>
<evidence type="ECO:0000313" key="6">
    <source>
        <dbReference type="EMBL" id="AFL95923.1"/>
    </source>
</evidence>
<evidence type="ECO:0000256" key="3">
    <source>
        <dbReference type="ARBA" id="ARBA00022777"/>
    </source>
</evidence>
<dbReference type="InterPro" id="IPR011009">
    <property type="entry name" value="Kinase-like_dom_sf"/>
</dbReference>
<accession>I3ZW39</accession>
<dbReference type="PROSITE" id="PS50011">
    <property type="entry name" value="PROTEIN_KINASE_DOM"/>
    <property type="match status" value="1"/>
</dbReference>
<dbReference type="KEGG" id="thm:CL1_1726"/>
<sequence>MDKLVAKINWSFNRWKGFDWEAFRKKYESGFEFVRQTGYAHEWWNFYEGFSPDKYYGVILKRPKRFHRGIVLFVSMNPLDGRWYFVGFYCDAVRPPSDASTGVPVRNLLPDEVIRDLEELLRTADWEDRHLEYISRVLSGEEYLGTLVAPKEYSASFLPEAYVEVFPEDLGVGRLGGQWKITYKITGAQVQRLLEEAKRRHETIGGEEARLIVSRINKALERLKGGPIVEERKPGGMARRLINFPDTSSAFQRAHRGSGNIKGFPVELLPHYEPLEFLGEGGFAKVYKARRKKDGKIVALKIPRIDEKTGKFFIKEVASWYQLNHPNIVTLYEANVYPLPYIEMEFVEGVEVDGELFRDLGAYPKPVPERVAIKLITGIAEGLAHAHSKGIYHLDLKPLNVLLKADLTPKITDWGLAKISARSSLSMHYGYSPLYAAPEQLDEETYGEPDGRTDIYQLGLIFYELLTGELPYKATSPGALVGKILYTKPKPVSEIKEELKKFDGMFERLLAKKKEERYQSIKEFLQALESLAELEKEKGELIKTGLALRRSRSREEFERLKIESVRKTAKVAILAARLNDKAELLAALDDLKFYTRENLDDLLSAIVQVEMLLKEGIPIGSEVEEKVRALVLRIEREVSR</sequence>
<organism evidence="6 7">
    <name type="scientific">Thermococcus cleftensis (strain DSM 27260 / KACC 17922 / CL1)</name>
    <dbReference type="NCBI Taxonomy" id="163003"/>
    <lineage>
        <taxon>Archaea</taxon>
        <taxon>Methanobacteriati</taxon>
        <taxon>Methanobacteriota</taxon>
        <taxon>Thermococci</taxon>
        <taxon>Thermococcales</taxon>
        <taxon>Thermococcaceae</taxon>
        <taxon>Thermococcus</taxon>
    </lineage>
</organism>
<dbReference type="SUPFAM" id="SSF56112">
    <property type="entry name" value="Protein kinase-like (PK-like)"/>
    <property type="match status" value="1"/>
</dbReference>
<proteinExistence type="predicted"/>
<name>I3ZW39_THECF</name>
<dbReference type="GeneID" id="13037034"/>
<dbReference type="OrthoDB" id="41005at2157"/>
<feature type="domain" description="Protein kinase" evidence="5">
    <location>
        <begin position="272"/>
        <end position="531"/>
    </location>
</feature>
<dbReference type="Gene3D" id="1.10.510.10">
    <property type="entry name" value="Transferase(Phosphotransferase) domain 1"/>
    <property type="match status" value="1"/>
</dbReference>
<keyword evidence="2" id="KW-0547">Nucleotide-binding</keyword>
<keyword evidence="1" id="KW-0808">Transferase</keyword>
<dbReference type="InterPro" id="IPR000719">
    <property type="entry name" value="Prot_kinase_dom"/>
</dbReference>
<dbReference type="SMART" id="SM00220">
    <property type="entry name" value="S_TKc"/>
    <property type="match status" value="1"/>
</dbReference>
<evidence type="ECO:0000256" key="2">
    <source>
        <dbReference type="ARBA" id="ARBA00022741"/>
    </source>
</evidence>
<evidence type="ECO:0000256" key="1">
    <source>
        <dbReference type="ARBA" id="ARBA00022679"/>
    </source>
</evidence>
<evidence type="ECO:0000259" key="5">
    <source>
        <dbReference type="PROSITE" id="PS50011"/>
    </source>
</evidence>
<dbReference type="PROSITE" id="PS00107">
    <property type="entry name" value="PROTEIN_KINASE_ATP"/>
    <property type="match status" value="1"/>
</dbReference>
<dbReference type="CDD" id="cd14014">
    <property type="entry name" value="STKc_PknB_like"/>
    <property type="match status" value="1"/>
</dbReference>
<dbReference type="STRING" id="163003.CL1_1726"/>
<dbReference type="EMBL" id="CP003651">
    <property type="protein sequence ID" value="AFL95923.1"/>
    <property type="molecule type" value="Genomic_DNA"/>
</dbReference>
<reference evidence="6 7" key="1">
    <citation type="journal article" date="2012" name="J. Bacteriol.">
        <title>Complete Genome Sequence of the Hyperthermophilic Archaeon Thermococcus sp. Strain CL1, Isolated from a Paralvinella sp. Polychaete Worm Collected from a Hydrothermal Vent.</title>
        <authorList>
            <person name="Jung J.H."/>
            <person name="Holden J.F."/>
            <person name="Seo D.H."/>
            <person name="Park K.H."/>
            <person name="Shin H."/>
            <person name="Ryu S."/>
            <person name="Lee J.H."/>
            <person name="Park C.S."/>
        </authorList>
    </citation>
    <scope>NUCLEOTIDE SEQUENCE [LARGE SCALE GENOMIC DNA]</scope>
    <source>
        <strain evidence="7">DSM 27260 / KACC 17922 / CL1</strain>
    </source>
</reference>
<dbReference type="PROSITE" id="PS00108">
    <property type="entry name" value="PROTEIN_KINASE_ST"/>
    <property type="match status" value="1"/>
</dbReference>
<dbReference type="Proteomes" id="UP000006064">
    <property type="component" value="Chromosome"/>
</dbReference>
<dbReference type="GO" id="GO:0005524">
    <property type="term" value="F:ATP binding"/>
    <property type="evidence" value="ECO:0007669"/>
    <property type="project" value="UniProtKB-KW"/>
</dbReference>